<reference evidence="2" key="1">
    <citation type="submission" date="2013-10" db="EMBL/GenBank/DDBJ databases">
        <title>Genomic analysis of the causative agents of coccidiosis in chickens.</title>
        <authorList>
            <person name="Reid A.J."/>
            <person name="Blake D."/>
            <person name="Billington K."/>
            <person name="Browne H."/>
            <person name="Dunn M."/>
            <person name="Hung S."/>
            <person name="Kawahara F."/>
            <person name="Miranda-Saavedra D."/>
            <person name="Mourier T."/>
            <person name="Nagra H."/>
            <person name="Otto T.D."/>
            <person name="Rawlings N."/>
            <person name="Sanchez A."/>
            <person name="Sanders M."/>
            <person name="Subramaniam C."/>
            <person name="Tay Y."/>
            <person name="Dear P."/>
            <person name="Doerig C."/>
            <person name="Gruber A."/>
            <person name="Parkinson J."/>
            <person name="Shirley M."/>
            <person name="Wan K.L."/>
            <person name="Berriman M."/>
            <person name="Tomley F."/>
            <person name="Pain A."/>
        </authorList>
    </citation>
    <scope>NUCLEOTIDE SEQUENCE [LARGE SCALE GENOMIC DNA]</scope>
    <source>
        <strain evidence="2">Weybridge</strain>
    </source>
</reference>
<dbReference type="VEuPathDB" id="ToxoDB:EMWEY_00042230"/>
<sequence>MRRLANSDEDEMCLDLLERMETINANGGKISSMPHALWHNQAIRKESGKRKREPSPDNQSEEVEQAKKPSLEEDRRNLSPVLPEDCVPSESSSWLAPPSQPPPESQHEYQGTGGTNSSPHTIDIDPTLNKDESAPWFTVIEDIFTGDEPVEQWFLDYILDPSSTLSPGGGLDQIHGSHEFPHKRAANAVDQLPPSGSPRPERQSSVAHGNAGGDAQLPVREGKDVQVYSDPSAVHPRPKSGLPKLQMHPLSLLVENFSGLHDTPSQVPRFIPPFDKCIIVYEPQPLPGGSLPSTSQVQTPAPMHGLISIDNESLGKHRFFRLPKADCSRKLIPFKGGLVEASYGQDSVIS</sequence>
<reference evidence="2" key="2">
    <citation type="submission" date="2013-10" db="EMBL/GenBank/DDBJ databases">
        <authorList>
            <person name="Aslett M."/>
        </authorList>
    </citation>
    <scope>NUCLEOTIDE SEQUENCE [LARGE SCALE GENOMIC DNA]</scope>
    <source>
        <strain evidence="2">Weybridge</strain>
    </source>
</reference>
<dbReference type="AlphaFoldDB" id="U6MET7"/>
<keyword evidence="3" id="KW-1185">Reference proteome</keyword>
<organism evidence="2 3">
    <name type="scientific">Eimeria maxima</name>
    <name type="common">Coccidian parasite</name>
    <dbReference type="NCBI Taxonomy" id="5804"/>
    <lineage>
        <taxon>Eukaryota</taxon>
        <taxon>Sar</taxon>
        <taxon>Alveolata</taxon>
        <taxon>Apicomplexa</taxon>
        <taxon>Conoidasida</taxon>
        <taxon>Coccidia</taxon>
        <taxon>Eucoccidiorida</taxon>
        <taxon>Eimeriorina</taxon>
        <taxon>Eimeriidae</taxon>
        <taxon>Eimeria</taxon>
    </lineage>
</organism>
<dbReference type="RefSeq" id="XP_013338203.1">
    <property type="nucleotide sequence ID" value="XM_013482749.1"/>
</dbReference>
<name>U6MET7_EIMMA</name>
<dbReference type="GeneID" id="25338209"/>
<accession>U6MET7</accession>
<dbReference type="Proteomes" id="UP000030763">
    <property type="component" value="Unassembled WGS sequence"/>
</dbReference>
<dbReference type="EMBL" id="HG722125">
    <property type="protein sequence ID" value="CDJ61553.1"/>
    <property type="molecule type" value="Genomic_DNA"/>
</dbReference>
<evidence type="ECO:0000313" key="3">
    <source>
        <dbReference type="Proteomes" id="UP000030763"/>
    </source>
</evidence>
<protein>
    <submittedName>
        <fullName evidence="2">Uncharacterized protein</fullName>
    </submittedName>
</protein>
<evidence type="ECO:0000313" key="2">
    <source>
        <dbReference type="EMBL" id="CDJ61553.1"/>
    </source>
</evidence>
<evidence type="ECO:0000256" key="1">
    <source>
        <dbReference type="SAM" id="MobiDB-lite"/>
    </source>
</evidence>
<feature type="region of interest" description="Disordered" evidence="1">
    <location>
        <begin position="188"/>
        <end position="218"/>
    </location>
</feature>
<feature type="region of interest" description="Disordered" evidence="1">
    <location>
        <begin position="26"/>
        <end position="129"/>
    </location>
</feature>
<gene>
    <name evidence="2" type="ORF">EMWEY_00042230</name>
</gene>
<proteinExistence type="predicted"/>
<feature type="compositionally biased region" description="Basic and acidic residues" evidence="1">
    <location>
        <begin position="64"/>
        <end position="77"/>
    </location>
</feature>